<evidence type="ECO:0000256" key="6">
    <source>
        <dbReference type="ARBA" id="ARBA00023172"/>
    </source>
</evidence>
<evidence type="ECO:0000256" key="3">
    <source>
        <dbReference type="ARBA" id="ARBA00022723"/>
    </source>
</evidence>
<feature type="region of interest" description="Disordered" evidence="7">
    <location>
        <begin position="409"/>
        <end position="460"/>
    </location>
</feature>
<evidence type="ECO:0000259" key="8">
    <source>
        <dbReference type="Pfam" id="PF01385"/>
    </source>
</evidence>
<keyword evidence="6" id="KW-0233">DNA recombination</keyword>
<dbReference type="Pfam" id="PF01385">
    <property type="entry name" value="OrfB_IS605"/>
    <property type="match status" value="1"/>
</dbReference>
<feature type="region of interest" description="Disordered" evidence="7">
    <location>
        <begin position="111"/>
        <end position="130"/>
    </location>
</feature>
<evidence type="ECO:0000256" key="2">
    <source>
        <dbReference type="ARBA" id="ARBA00022578"/>
    </source>
</evidence>
<feature type="domain" description="Transposase putative helix-turn-helix" evidence="10">
    <location>
        <begin position="4"/>
        <end position="40"/>
    </location>
</feature>
<name>A0A239A1Y3_9PSEU</name>
<evidence type="ECO:0000313" key="11">
    <source>
        <dbReference type="EMBL" id="SNR89665.1"/>
    </source>
</evidence>
<proteinExistence type="inferred from homology"/>
<keyword evidence="5" id="KW-0238">DNA-binding</keyword>
<dbReference type="NCBIfam" id="NF040570">
    <property type="entry name" value="guided_TnpB"/>
    <property type="match status" value="1"/>
</dbReference>
<dbReference type="GO" id="GO:0046872">
    <property type="term" value="F:metal ion binding"/>
    <property type="evidence" value="ECO:0007669"/>
    <property type="project" value="UniProtKB-KW"/>
</dbReference>
<evidence type="ECO:0000259" key="9">
    <source>
        <dbReference type="Pfam" id="PF07282"/>
    </source>
</evidence>
<evidence type="ECO:0000313" key="12">
    <source>
        <dbReference type="Proteomes" id="UP000198348"/>
    </source>
</evidence>
<evidence type="ECO:0000256" key="7">
    <source>
        <dbReference type="SAM" id="MobiDB-lite"/>
    </source>
</evidence>
<dbReference type="Proteomes" id="UP000198348">
    <property type="component" value="Unassembled WGS sequence"/>
</dbReference>
<gene>
    <name evidence="11" type="ORF">SAMN06265360_12925</name>
</gene>
<feature type="domain" description="Cas12f1-like TNB" evidence="9">
    <location>
        <begin position="332"/>
        <end position="398"/>
    </location>
</feature>
<organism evidence="11 12">
    <name type="scientific">Haloechinothrix alba</name>
    <dbReference type="NCBI Taxonomy" id="664784"/>
    <lineage>
        <taxon>Bacteria</taxon>
        <taxon>Bacillati</taxon>
        <taxon>Actinomycetota</taxon>
        <taxon>Actinomycetes</taxon>
        <taxon>Pseudonocardiales</taxon>
        <taxon>Pseudonocardiaceae</taxon>
        <taxon>Haloechinothrix</taxon>
    </lineage>
</organism>
<sequence length="460" mass="50997">MSTVVQAYRFALDPTTVQRHALASHCGAARFAFNWGLAQVTINLGQRQAERSYGIAEDRLTPPLSWSLYSLRKSWNAAKHEVAPWWSENSKEAYASGLANLADALSNWGASRTGKRRGRRMGFPKPKSKRGRWSCRFTTGAFGLSNSDRRHVQLPRIGMVRTHESTRKLARHLQRGTARIRSATVSYQRGRWHVSFSVEISKREAASATRGGTVGVDLGVQCLAVLSTGETIANPKHLQRAQRTLRRLQRQVSRRVGPDKRTQRAPSNRWSTTRDRVTRLHTKVANERRDGLHQLSTRLVREFDTIVIEDLNVAGMLRNRLLARYIADVGMGELRRQLDYKTSWHGRGLVVADRFYPSSKTCHDCGAAKAKLCLSERTFTCDHCGQTADRDHNAARNLAALVSEIASSASSPSCGATKNEPAGNPRKTTTSGGNGYRHGKTPRVNAAPQGDGSGTLPHVS</sequence>
<dbReference type="InterPro" id="IPR001959">
    <property type="entry name" value="Transposase"/>
</dbReference>
<dbReference type="NCBIfam" id="NF038280">
    <property type="entry name" value="IS607_TnpB"/>
    <property type="match status" value="1"/>
</dbReference>
<dbReference type="GO" id="GO:0003677">
    <property type="term" value="F:DNA binding"/>
    <property type="evidence" value="ECO:0007669"/>
    <property type="project" value="UniProtKB-KW"/>
</dbReference>
<dbReference type="EMBL" id="FZNW01000029">
    <property type="protein sequence ID" value="SNR89665.1"/>
    <property type="molecule type" value="Genomic_DNA"/>
</dbReference>
<dbReference type="InterPro" id="IPR053470">
    <property type="entry name" value="RNA-guided_DNA_endonuclease"/>
</dbReference>
<protein>
    <submittedName>
        <fullName evidence="11">Putative transposase</fullName>
    </submittedName>
</protein>
<dbReference type="GO" id="GO:0032196">
    <property type="term" value="P:transposition"/>
    <property type="evidence" value="ECO:0007669"/>
    <property type="project" value="UniProtKB-KW"/>
</dbReference>
<dbReference type="AlphaFoldDB" id="A0A239A1Y3"/>
<keyword evidence="12" id="KW-1185">Reference proteome</keyword>
<keyword evidence="2" id="KW-0815">Transposition</keyword>
<dbReference type="GO" id="GO:0006310">
    <property type="term" value="P:DNA recombination"/>
    <property type="evidence" value="ECO:0007669"/>
    <property type="project" value="UniProtKB-KW"/>
</dbReference>
<dbReference type="InterPro" id="IPR010095">
    <property type="entry name" value="Cas12f1-like_TNB"/>
</dbReference>
<dbReference type="NCBIfam" id="TIGR01766">
    <property type="entry name" value="IS200/IS605 family accessory protein TnpB-like domain"/>
    <property type="match status" value="1"/>
</dbReference>
<evidence type="ECO:0000256" key="4">
    <source>
        <dbReference type="ARBA" id="ARBA00022833"/>
    </source>
</evidence>
<dbReference type="RefSeq" id="WP_176440056.1">
    <property type="nucleotide sequence ID" value="NZ_FZNW01000029.1"/>
</dbReference>
<dbReference type="Pfam" id="PF07282">
    <property type="entry name" value="Cas12f1-like_TNB"/>
    <property type="match status" value="1"/>
</dbReference>
<keyword evidence="4" id="KW-0862">Zinc</keyword>
<feature type="compositionally biased region" description="Basic residues" evidence="7">
    <location>
        <begin position="113"/>
        <end position="130"/>
    </location>
</feature>
<feature type="domain" description="Probable transposase IS891/IS1136/IS1341" evidence="8">
    <location>
        <begin position="196"/>
        <end position="319"/>
    </location>
</feature>
<comment type="similarity">
    <text evidence="1">In the C-terminal section; belongs to the transposase 35 family.</text>
</comment>
<accession>A0A239A1Y3</accession>
<reference evidence="11 12" key="1">
    <citation type="submission" date="2017-06" db="EMBL/GenBank/DDBJ databases">
        <authorList>
            <person name="Kim H.J."/>
            <person name="Triplett B.A."/>
        </authorList>
    </citation>
    <scope>NUCLEOTIDE SEQUENCE [LARGE SCALE GENOMIC DNA]</scope>
    <source>
        <strain evidence="11 12">DSM 45207</strain>
    </source>
</reference>
<keyword evidence="3" id="KW-0479">Metal-binding</keyword>
<dbReference type="InterPro" id="IPR021027">
    <property type="entry name" value="Transposase_put_HTH"/>
</dbReference>
<evidence type="ECO:0000256" key="5">
    <source>
        <dbReference type="ARBA" id="ARBA00023125"/>
    </source>
</evidence>
<evidence type="ECO:0000259" key="10">
    <source>
        <dbReference type="Pfam" id="PF12323"/>
    </source>
</evidence>
<dbReference type="Pfam" id="PF12323">
    <property type="entry name" value="HTH_OrfB_IS605"/>
    <property type="match status" value="1"/>
</dbReference>
<feature type="region of interest" description="Disordered" evidence="7">
    <location>
        <begin position="249"/>
        <end position="274"/>
    </location>
</feature>
<evidence type="ECO:0000256" key="1">
    <source>
        <dbReference type="ARBA" id="ARBA00008761"/>
    </source>
</evidence>